<keyword evidence="7" id="KW-1185">Reference proteome</keyword>
<dbReference type="AlphaFoldDB" id="A0A2U1JUZ2"/>
<dbReference type="RefSeq" id="WP_116555621.1">
    <property type="nucleotide sequence ID" value="NZ_QCZG01000035.1"/>
</dbReference>
<name>A0A2U1JUZ2_9BACI</name>
<accession>A0A2U1JUZ2</accession>
<dbReference type="Pfam" id="PF01844">
    <property type="entry name" value="HNH"/>
    <property type="match status" value="1"/>
</dbReference>
<reference evidence="6 7" key="1">
    <citation type="submission" date="2018-04" db="EMBL/GenBank/DDBJ databases">
        <title>Camelliibacillus theae gen. nov., sp. nov., isolated from Pu'er tea.</title>
        <authorList>
            <person name="Niu L."/>
        </authorList>
    </citation>
    <scope>NUCLEOTIDE SEQUENCE [LARGE SCALE GENOMIC DNA]</scope>
    <source>
        <strain evidence="6 7">T8</strain>
    </source>
</reference>
<comment type="caution">
    <text evidence="6">The sequence shown here is derived from an EMBL/GenBank/DDBJ whole genome shotgun (WGS) entry which is preliminary data.</text>
</comment>
<dbReference type="InterPro" id="IPR002711">
    <property type="entry name" value="HNH"/>
</dbReference>
<dbReference type="GO" id="GO:0005829">
    <property type="term" value="C:cytosol"/>
    <property type="evidence" value="ECO:0007669"/>
    <property type="project" value="TreeGrafter"/>
</dbReference>
<dbReference type="SMART" id="SM00507">
    <property type="entry name" value="HNHc"/>
    <property type="match status" value="1"/>
</dbReference>
<dbReference type="OrthoDB" id="9811997at2"/>
<dbReference type="GO" id="GO:0004519">
    <property type="term" value="F:endonuclease activity"/>
    <property type="evidence" value="ECO:0007669"/>
    <property type="project" value="UniProtKB-KW"/>
</dbReference>
<comment type="similarity">
    <text evidence="3">Belongs to the HNH nuclease family.</text>
</comment>
<dbReference type="GO" id="GO:0008270">
    <property type="term" value="F:zinc ion binding"/>
    <property type="evidence" value="ECO:0007669"/>
    <property type="project" value="InterPro"/>
</dbReference>
<dbReference type="CDD" id="cd00085">
    <property type="entry name" value="HNHc"/>
    <property type="match status" value="1"/>
</dbReference>
<dbReference type="PANTHER" id="PTHR41286">
    <property type="entry name" value="HNH NUCLEASE YAJD-RELATED"/>
    <property type="match status" value="1"/>
</dbReference>
<feature type="domain" description="HNH nuclease" evidence="5">
    <location>
        <begin position="31"/>
        <end position="87"/>
    </location>
</feature>
<dbReference type="PANTHER" id="PTHR41286:SF1">
    <property type="entry name" value="HNH NUCLEASE YAJD-RELATED"/>
    <property type="match status" value="1"/>
</dbReference>
<sequence>MPYIKNSQQHYDKYKRDQEARSFYKSKKWRQCREVILCRDNFLCVDHLKKNQVVAAQMVHHIKELRDYPELAFEPSNLVSLCLSCHEKRHPDRGKRKEKRKKRNLNVVEFEANPEIT</sequence>
<evidence type="ECO:0000313" key="7">
    <source>
        <dbReference type="Proteomes" id="UP000245998"/>
    </source>
</evidence>
<keyword evidence="6" id="KW-0255">Endonuclease</keyword>
<dbReference type="GO" id="GO:0003676">
    <property type="term" value="F:nucleic acid binding"/>
    <property type="evidence" value="ECO:0007669"/>
    <property type="project" value="InterPro"/>
</dbReference>
<dbReference type="Proteomes" id="UP000245998">
    <property type="component" value="Unassembled WGS sequence"/>
</dbReference>
<proteinExistence type="inferred from homology"/>
<evidence type="ECO:0000256" key="3">
    <source>
        <dbReference type="ARBA" id="ARBA00038412"/>
    </source>
</evidence>
<dbReference type="InterPro" id="IPR003615">
    <property type="entry name" value="HNH_nuc"/>
</dbReference>
<protein>
    <recommendedName>
        <fullName evidence="4">Putative HNH nuclease YajD</fullName>
    </recommendedName>
</protein>
<organism evidence="6 7">
    <name type="scientific">Pueribacillus theae</name>
    <dbReference type="NCBI Taxonomy" id="2171751"/>
    <lineage>
        <taxon>Bacteria</taxon>
        <taxon>Bacillati</taxon>
        <taxon>Bacillota</taxon>
        <taxon>Bacilli</taxon>
        <taxon>Bacillales</taxon>
        <taxon>Bacillaceae</taxon>
        <taxon>Pueribacillus</taxon>
    </lineage>
</organism>
<keyword evidence="2" id="KW-0378">Hydrolase</keyword>
<keyword evidence="1" id="KW-0540">Nuclease</keyword>
<evidence type="ECO:0000256" key="1">
    <source>
        <dbReference type="ARBA" id="ARBA00022722"/>
    </source>
</evidence>
<gene>
    <name evidence="6" type="ORF">DCC39_14515</name>
</gene>
<evidence type="ECO:0000259" key="5">
    <source>
        <dbReference type="SMART" id="SM00507"/>
    </source>
</evidence>
<evidence type="ECO:0000256" key="2">
    <source>
        <dbReference type="ARBA" id="ARBA00022801"/>
    </source>
</evidence>
<evidence type="ECO:0000256" key="4">
    <source>
        <dbReference type="ARBA" id="ARBA00040194"/>
    </source>
</evidence>
<dbReference type="GO" id="GO:0016787">
    <property type="term" value="F:hydrolase activity"/>
    <property type="evidence" value="ECO:0007669"/>
    <property type="project" value="UniProtKB-KW"/>
</dbReference>
<evidence type="ECO:0000313" key="6">
    <source>
        <dbReference type="EMBL" id="PWA08648.1"/>
    </source>
</evidence>
<dbReference type="EMBL" id="QCZG01000035">
    <property type="protein sequence ID" value="PWA08648.1"/>
    <property type="molecule type" value="Genomic_DNA"/>
</dbReference>